<organism evidence="2 3">
    <name type="scientific">Dysgonomonas macrotermitis</name>
    <dbReference type="NCBI Taxonomy" id="1346286"/>
    <lineage>
        <taxon>Bacteria</taxon>
        <taxon>Pseudomonadati</taxon>
        <taxon>Bacteroidota</taxon>
        <taxon>Bacteroidia</taxon>
        <taxon>Bacteroidales</taxon>
        <taxon>Dysgonomonadaceae</taxon>
        <taxon>Dysgonomonas</taxon>
    </lineage>
</organism>
<gene>
    <name evidence="2" type="ORF">SAMN05444362_102462</name>
</gene>
<dbReference type="EMBL" id="FQUC01000002">
    <property type="protein sequence ID" value="SHE90707.1"/>
    <property type="molecule type" value="Genomic_DNA"/>
</dbReference>
<name>A0A1M4XB25_9BACT</name>
<evidence type="ECO:0000313" key="3">
    <source>
        <dbReference type="Proteomes" id="UP000184480"/>
    </source>
</evidence>
<accession>A0A1M4XB25</accession>
<keyword evidence="3" id="KW-1185">Reference proteome</keyword>
<dbReference type="RefSeq" id="WP_062183970.1">
    <property type="nucleotide sequence ID" value="NZ_BBXL01000024.1"/>
</dbReference>
<evidence type="ECO:0000313" key="2">
    <source>
        <dbReference type="EMBL" id="SHE90707.1"/>
    </source>
</evidence>
<dbReference type="PROSITE" id="PS50213">
    <property type="entry name" value="FAS1"/>
    <property type="match status" value="2"/>
</dbReference>
<dbReference type="PANTHER" id="PTHR10900">
    <property type="entry name" value="PERIOSTIN-RELATED"/>
    <property type="match status" value="1"/>
</dbReference>
<dbReference type="SMART" id="SM00554">
    <property type="entry name" value="FAS1"/>
    <property type="match status" value="2"/>
</dbReference>
<dbReference type="InterPro" id="IPR050904">
    <property type="entry name" value="Adhesion/Biosynth-related"/>
</dbReference>
<dbReference type="STRING" id="1346286.SAMN05444362_102462"/>
<dbReference type="OrthoDB" id="659398at2"/>
<sequence>MKSILPKILLFMTIGFFLVQCSDNRDEYYESPSWAEPPLYDVLQQEGRFTSYLACVDRTLYASSLHGSGLFTCFAPNDDAFKSYLTANGYANVGDIPQSVVEQIVAYSLVYNSYKFERLSDVLSGGWDTLQSIKKRTPYYEPIYREWNGSDSIWVVDANGDGSFNASKPNSKYLPFYLARYFDSRTKPLTAADYNTFYPASQYTGRNVQNASILVADMIAGNGVAHEVDQVIEPLPNLERMLNNDNYSMFKNLVQSRTASGGYNFIQYLETSGINQYFQELYPSKNIDQVKIKFYGTSIQLNTESYGSIDKEAETNGFTLFAPNNAAVQKFFDEKLSDYYTSFDKVPADILYYFINAQMVKEMVWPGTYKGQMNAAGDYLNGAGSSGSDFDRSTFNDIKPASNGFFYGSSDYIKTRFFETVFTEILLNPNYSLWKHAFDKYFGSSLYEELLRSSMNGYSSANYIVLLPSDQLITNDGFTWEWITSAYGFSHSNTLVVADTRMQRLVRSHVFKRINNSDIDTRLQNLDGSPSLGYDGYGYAVNANGDMIRFKNGKIQMLGNYDENNWVTATFKKSFSNGTVYTIDKLLQYSRNTTLSTSVSGWEEQPMLTYIQHAAAENPNISIYNDYITELYTQTTLAFTLSTSSMYTILMPNNEAMQEAINAGVLPTIEESRESVANLQKVINFVMYHILPGKVYLNDGYNRVLLSTGETQAYDVSATMYKILITSTYLRTEKSGGNLVFKTQNSGSVNTSASVVKGVKRSNLFGAKAVLHEIDNYLQYIPEE</sequence>
<reference evidence="3" key="1">
    <citation type="submission" date="2016-11" db="EMBL/GenBank/DDBJ databases">
        <authorList>
            <person name="Varghese N."/>
            <person name="Submissions S."/>
        </authorList>
    </citation>
    <scope>NUCLEOTIDE SEQUENCE [LARGE SCALE GENOMIC DNA]</scope>
    <source>
        <strain evidence="3">DSM 27370</strain>
    </source>
</reference>
<protein>
    <submittedName>
        <fullName evidence="2">Uncaracterized surface protein containing fasciclin (FAS1) repeats</fullName>
    </submittedName>
</protein>
<dbReference type="SUPFAM" id="SSF82153">
    <property type="entry name" value="FAS1 domain"/>
    <property type="match status" value="3"/>
</dbReference>
<evidence type="ECO:0000259" key="1">
    <source>
        <dbReference type="PROSITE" id="PS50213"/>
    </source>
</evidence>
<dbReference type="PANTHER" id="PTHR10900:SF77">
    <property type="entry name" value="FI19380P1"/>
    <property type="match status" value="1"/>
</dbReference>
<feature type="domain" description="FAS1" evidence="1">
    <location>
        <begin position="608"/>
        <end position="778"/>
    </location>
</feature>
<proteinExistence type="predicted"/>
<dbReference type="Proteomes" id="UP000184480">
    <property type="component" value="Unassembled WGS sequence"/>
</dbReference>
<dbReference type="InterPro" id="IPR036378">
    <property type="entry name" value="FAS1_dom_sf"/>
</dbReference>
<dbReference type="Pfam" id="PF02469">
    <property type="entry name" value="Fasciclin"/>
    <property type="match status" value="1"/>
</dbReference>
<dbReference type="AlphaFoldDB" id="A0A1M4XB25"/>
<dbReference type="InterPro" id="IPR000782">
    <property type="entry name" value="FAS1_domain"/>
</dbReference>
<dbReference type="Gene3D" id="2.30.180.10">
    <property type="entry name" value="FAS1 domain"/>
    <property type="match status" value="2"/>
</dbReference>
<feature type="domain" description="FAS1" evidence="1">
    <location>
        <begin position="36"/>
        <end position="232"/>
    </location>
</feature>